<dbReference type="RefSeq" id="WP_205142749.1">
    <property type="nucleotide sequence ID" value="NZ_JAFBDN010000001.1"/>
</dbReference>
<name>A0ABT0VJW1_9LACO</name>
<proteinExistence type="predicted"/>
<comment type="caution">
    <text evidence="2">The sequence shown here is derived from an EMBL/GenBank/DDBJ whole genome shotgun (WGS) entry which is preliminary data.</text>
</comment>
<dbReference type="Proteomes" id="UP001057481">
    <property type="component" value="Unassembled WGS sequence"/>
</dbReference>
<dbReference type="InterPro" id="IPR000182">
    <property type="entry name" value="GNAT_dom"/>
</dbReference>
<dbReference type="Gene3D" id="3.40.630.30">
    <property type="match status" value="1"/>
</dbReference>
<organism evidence="2 3">
    <name type="scientific">Periweissella beninensis</name>
    <dbReference type="NCBI Taxonomy" id="504936"/>
    <lineage>
        <taxon>Bacteria</taxon>
        <taxon>Bacillati</taxon>
        <taxon>Bacillota</taxon>
        <taxon>Bacilli</taxon>
        <taxon>Lactobacillales</taxon>
        <taxon>Lactobacillaceae</taxon>
        <taxon>Periweissella</taxon>
    </lineage>
</organism>
<evidence type="ECO:0000313" key="2">
    <source>
        <dbReference type="EMBL" id="MCM2437930.1"/>
    </source>
</evidence>
<dbReference type="InterPro" id="IPR016181">
    <property type="entry name" value="Acyl_CoA_acyltransferase"/>
</dbReference>
<evidence type="ECO:0000259" key="1">
    <source>
        <dbReference type="Pfam" id="PF13302"/>
    </source>
</evidence>
<gene>
    <name evidence="2" type="ORF">KAK10_08410</name>
</gene>
<sequence length="153" mass="17751">MWTIKKLAMTDAEGYKNLLKDYELANAAGFVAIDNAIMLDMLFVSTLKNDITYLILLNQQTIGSISFSLSLDFTGYEVGYMLKQQYRHQGIMRQAFPRALEAFKQLRPMATLFAKVHEKNSYSKRILSNSSFMLYKQQIINQQVIEIYQKELQ</sequence>
<reference evidence="2" key="1">
    <citation type="submission" date="2021-04" db="EMBL/GenBank/DDBJ databases">
        <title>Taxonomic assessment of Weissella genus.</title>
        <authorList>
            <person name="Fanelli F."/>
            <person name="Chieffi D."/>
            <person name="Dell'Aquila A."/>
            <person name="Gyu-Sung C."/>
            <person name="Franz C.M.A.P."/>
            <person name="Fusco V."/>
        </authorList>
    </citation>
    <scope>NUCLEOTIDE SEQUENCE</scope>
    <source>
        <strain evidence="2">LMG 25373</strain>
    </source>
</reference>
<dbReference type="Pfam" id="PF13302">
    <property type="entry name" value="Acetyltransf_3"/>
    <property type="match status" value="1"/>
</dbReference>
<accession>A0ABT0VJW1</accession>
<dbReference type="EMBL" id="JAGMVS010000071">
    <property type="protein sequence ID" value="MCM2437930.1"/>
    <property type="molecule type" value="Genomic_DNA"/>
</dbReference>
<evidence type="ECO:0000313" key="3">
    <source>
        <dbReference type="Proteomes" id="UP001057481"/>
    </source>
</evidence>
<keyword evidence="3" id="KW-1185">Reference proteome</keyword>
<protein>
    <submittedName>
        <fullName evidence="2">GNAT family N-acetyltransferase</fullName>
    </submittedName>
</protein>
<dbReference type="SUPFAM" id="SSF55729">
    <property type="entry name" value="Acyl-CoA N-acyltransferases (Nat)"/>
    <property type="match status" value="1"/>
</dbReference>
<feature type="domain" description="N-acetyltransferase" evidence="1">
    <location>
        <begin position="47"/>
        <end position="129"/>
    </location>
</feature>